<dbReference type="PRINTS" id="PR01038">
    <property type="entry name" value="TRNASYNTHARG"/>
</dbReference>
<keyword evidence="2 6" id="KW-0547">Nucleotide-binding</keyword>
<dbReference type="Gene3D" id="3.40.50.620">
    <property type="entry name" value="HUPs"/>
    <property type="match status" value="1"/>
</dbReference>
<evidence type="ECO:0000256" key="2">
    <source>
        <dbReference type="ARBA" id="ARBA00022741"/>
    </source>
</evidence>
<dbReference type="Gene3D" id="3.30.1360.70">
    <property type="entry name" value="Arginyl tRNA synthetase N-terminal domain"/>
    <property type="match status" value="1"/>
</dbReference>
<keyword evidence="9" id="KW-1185">Reference proteome</keyword>
<dbReference type="PANTHER" id="PTHR11956:SF5">
    <property type="entry name" value="ARGININE--TRNA LIGASE, CYTOPLASMIC"/>
    <property type="match status" value="1"/>
</dbReference>
<gene>
    <name evidence="8" type="ORF">KIPB_007797</name>
</gene>
<dbReference type="InterPro" id="IPR001412">
    <property type="entry name" value="aa-tRNA-synth_I_CS"/>
</dbReference>
<dbReference type="GO" id="GO:0004814">
    <property type="term" value="F:arginine-tRNA ligase activity"/>
    <property type="evidence" value="ECO:0007669"/>
    <property type="project" value="InterPro"/>
</dbReference>
<feature type="domain" description="Arginyl tRNA synthetase N-terminal" evidence="7">
    <location>
        <begin position="29"/>
        <end position="115"/>
    </location>
</feature>
<dbReference type="GO" id="GO:0005737">
    <property type="term" value="C:cytoplasm"/>
    <property type="evidence" value="ECO:0007669"/>
    <property type="project" value="InterPro"/>
</dbReference>
<reference evidence="8 9" key="1">
    <citation type="journal article" date="2018" name="PLoS ONE">
        <title>The draft genome of Kipferlia bialata reveals reductive genome evolution in fornicate parasites.</title>
        <authorList>
            <person name="Tanifuji G."/>
            <person name="Takabayashi S."/>
            <person name="Kume K."/>
            <person name="Takagi M."/>
            <person name="Nakayama T."/>
            <person name="Kamikawa R."/>
            <person name="Inagaki Y."/>
            <person name="Hashimoto T."/>
        </authorList>
    </citation>
    <scope>NUCLEOTIDE SEQUENCE [LARGE SCALE GENOMIC DNA]</scope>
    <source>
        <strain evidence="8">NY0173</strain>
    </source>
</reference>
<dbReference type="Proteomes" id="UP000265618">
    <property type="component" value="Unassembled WGS sequence"/>
</dbReference>
<dbReference type="SUPFAM" id="SSF55190">
    <property type="entry name" value="Arginyl-tRNA synthetase (ArgRS), N-terminal 'additional' domain"/>
    <property type="match status" value="1"/>
</dbReference>
<accession>A0A9K3GKB9</accession>
<name>A0A9K3GKB9_9EUKA</name>
<keyword evidence="3 6" id="KW-0067">ATP-binding</keyword>
<dbReference type="AlphaFoldDB" id="A0A9K3GKB9"/>
<evidence type="ECO:0000256" key="3">
    <source>
        <dbReference type="ARBA" id="ARBA00022840"/>
    </source>
</evidence>
<evidence type="ECO:0000256" key="4">
    <source>
        <dbReference type="ARBA" id="ARBA00023146"/>
    </source>
</evidence>
<evidence type="ECO:0000259" key="7">
    <source>
        <dbReference type="SMART" id="SM01016"/>
    </source>
</evidence>
<evidence type="ECO:0000256" key="6">
    <source>
        <dbReference type="RuleBase" id="RU363038"/>
    </source>
</evidence>
<feature type="non-terminal residue" evidence="8">
    <location>
        <position position="205"/>
    </location>
</feature>
<dbReference type="Pfam" id="PF00750">
    <property type="entry name" value="tRNA-synt_1d"/>
    <property type="match status" value="1"/>
</dbReference>
<dbReference type="PROSITE" id="PS00178">
    <property type="entry name" value="AA_TRNA_LIGASE_I"/>
    <property type="match status" value="1"/>
</dbReference>
<organism evidence="8 9">
    <name type="scientific">Kipferlia bialata</name>
    <dbReference type="NCBI Taxonomy" id="797122"/>
    <lineage>
        <taxon>Eukaryota</taxon>
        <taxon>Metamonada</taxon>
        <taxon>Carpediemonas-like organisms</taxon>
        <taxon>Kipferlia</taxon>
    </lineage>
</organism>
<dbReference type="InterPro" id="IPR036695">
    <property type="entry name" value="Arg-tRNA-synth_N_sf"/>
</dbReference>
<comment type="caution">
    <text evidence="8">The sequence shown here is derived from an EMBL/GenBank/DDBJ whole genome shotgun (WGS) entry which is preliminary data.</text>
</comment>
<keyword evidence="1 6" id="KW-0436">Ligase</keyword>
<dbReference type="GO" id="GO:0006420">
    <property type="term" value="P:arginyl-tRNA aminoacylation"/>
    <property type="evidence" value="ECO:0007669"/>
    <property type="project" value="InterPro"/>
</dbReference>
<dbReference type="InterPro" id="IPR001278">
    <property type="entry name" value="Arg-tRNA-ligase"/>
</dbReference>
<dbReference type="SUPFAM" id="SSF52374">
    <property type="entry name" value="Nucleotidylyl transferase"/>
    <property type="match status" value="1"/>
</dbReference>
<dbReference type="InterPro" id="IPR014729">
    <property type="entry name" value="Rossmann-like_a/b/a_fold"/>
</dbReference>
<sequence length="205" mass="22241">MTSLTLVAEEIAAVFQTALDTAYGVVFAEIVASLEGKKATKVAAQMKAMVVLCSNPKYGDYQVNNAMGIFKTLKQHTQQKPKGPGGVAQTIIDALPENDIVSEATIAGGFINLRVSETYLLRRITPLMVGAGLPPPPPQWPHQRVSVDFSSPNIAKSMHVGHLRSTIIGDTICRMYEYLGCDVDRINHVGDWGTQFGMLIALLKN</sequence>
<dbReference type="PANTHER" id="PTHR11956">
    <property type="entry name" value="ARGINYL-TRNA SYNTHETASE"/>
    <property type="match status" value="1"/>
</dbReference>
<dbReference type="Pfam" id="PF03485">
    <property type="entry name" value="Arg_tRNA_synt_N"/>
    <property type="match status" value="1"/>
</dbReference>
<dbReference type="OrthoDB" id="68056at2759"/>
<evidence type="ECO:0000313" key="8">
    <source>
        <dbReference type="EMBL" id="GIQ86023.1"/>
    </source>
</evidence>
<dbReference type="InterPro" id="IPR035684">
    <property type="entry name" value="ArgRS_core"/>
</dbReference>
<evidence type="ECO:0000256" key="1">
    <source>
        <dbReference type="ARBA" id="ARBA00022598"/>
    </source>
</evidence>
<dbReference type="SMART" id="SM01016">
    <property type="entry name" value="Arg_tRNA_synt_N"/>
    <property type="match status" value="1"/>
</dbReference>
<dbReference type="InterPro" id="IPR005148">
    <property type="entry name" value="Arg-tRNA-synth_N"/>
</dbReference>
<dbReference type="GO" id="GO:0005524">
    <property type="term" value="F:ATP binding"/>
    <property type="evidence" value="ECO:0007669"/>
    <property type="project" value="UniProtKB-KW"/>
</dbReference>
<dbReference type="EMBL" id="BDIP01002268">
    <property type="protein sequence ID" value="GIQ86023.1"/>
    <property type="molecule type" value="Genomic_DNA"/>
</dbReference>
<keyword evidence="6" id="KW-0648">Protein biosynthesis</keyword>
<evidence type="ECO:0000313" key="9">
    <source>
        <dbReference type="Proteomes" id="UP000265618"/>
    </source>
</evidence>
<comment type="similarity">
    <text evidence="6">Belongs to the class-I aminoacyl-tRNA synthetase family.</text>
</comment>
<proteinExistence type="inferred from homology"/>
<keyword evidence="4 6" id="KW-0030">Aminoacyl-tRNA synthetase</keyword>
<protein>
    <recommendedName>
        <fullName evidence="5">Arginyl-tRNA synthetase</fullName>
    </recommendedName>
</protein>
<evidence type="ECO:0000256" key="5">
    <source>
        <dbReference type="ARBA" id="ARBA00033033"/>
    </source>
</evidence>